<dbReference type="InterPro" id="IPR039422">
    <property type="entry name" value="MarR/SlyA-like"/>
</dbReference>
<evidence type="ECO:0000313" key="3">
    <source>
        <dbReference type="Proteomes" id="UP000324974"/>
    </source>
</evidence>
<dbReference type="Gene3D" id="1.10.10.10">
    <property type="entry name" value="Winged helix-like DNA-binding domain superfamily/Winged helix DNA-binding domain"/>
    <property type="match status" value="1"/>
</dbReference>
<dbReference type="GO" id="GO:0003700">
    <property type="term" value="F:DNA-binding transcription factor activity"/>
    <property type="evidence" value="ECO:0007669"/>
    <property type="project" value="InterPro"/>
</dbReference>
<dbReference type="PRINTS" id="PR00598">
    <property type="entry name" value="HTHMARR"/>
</dbReference>
<dbReference type="PANTHER" id="PTHR33164:SF43">
    <property type="entry name" value="HTH-TYPE TRANSCRIPTIONAL REPRESSOR YETL"/>
    <property type="match status" value="1"/>
</dbReference>
<dbReference type="AlphaFoldDB" id="A0A5C1AC00"/>
<dbReference type="KEGG" id="lrs:PX52LOC_03180"/>
<dbReference type="SUPFAM" id="SSF46785">
    <property type="entry name" value="Winged helix' DNA-binding domain"/>
    <property type="match status" value="1"/>
</dbReference>
<keyword evidence="3" id="KW-1185">Reference proteome</keyword>
<dbReference type="InterPro" id="IPR000835">
    <property type="entry name" value="HTH_MarR-typ"/>
</dbReference>
<name>A0A5C1AC00_9BACT</name>
<protein>
    <submittedName>
        <fullName evidence="2">MarR family transcriptional regulator</fullName>
    </submittedName>
</protein>
<reference evidence="3" key="1">
    <citation type="submission" date="2019-08" db="EMBL/GenBank/DDBJ databases">
        <title>Limnoglobus roseus gen. nov., sp. nov., a novel freshwater planctomycete with a giant genome from the family Gemmataceae.</title>
        <authorList>
            <person name="Kulichevskaya I.S."/>
            <person name="Naumoff D.G."/>
            <person name="Miroshnikov K."/>
            <person name="Ivanova A."/>
            <person name="Philippov D.A."/>
            <person name="Hakobyan A."/>
            <person name="Rijpstra I.C."/>
            <person name="Sinninghe Damste J.S."/>
            <person name="Liesack W."/>
            <person name="Dedysh S.N."/>
        </authorList>
    </citation>
    <scope>NUCLEOTIDE SEQUENCE [LARGE SCALE GENOMIC DNA]</scope>
    <source>
        <strain evidence="3">PX52</strain>
    </source>
</reference>
<dbReference type="EMBL" id="CP042425">
    <property type="protein sequence ID" value="QEL16240.1"/>
    <property type="molecule type" value="Genomic_DNA"/>
</dbReference>
<feature type="domain" description="HTH marR-type" evidence="1">
    <location>
        <begin position="4"/>
        <end position="136"/>
    </location>
</feature>
<organism evidence="2 3">
    <name type="scientific">Limnoglobus roseus</name>
    <dbReference type="NCBI Taxonomy" id="2598579"/>
    <lineage>
        <taxon>Bacteria</taxon>
        <taxon>Pseudomonadati</taxon>
        <taxon>Planctomycetota</taxon>
        <taxon>Planctomycetia</taxon>
        <taxon>Gemmatales</taxon>
        <taxon>Gemmataceae</taxon>
        <taxon>Limnoglobus</taxon>
    </lineage>
</organism>
<gene>
    <name evidence="2" type="ORF">PX52LOC_03180</name>
</gene>
<accession>A0A5C1AC00</accession>
<dbReference type="PROSITE" id="PS50995">
    <property type="entry name" value="HTH_MARR_2"/>
    <property type="match status" value="1"/>
</dbReference>
<dbReference type="SMART" id="SM00347">
    <property type="entry name" value="HTH_MARR"/>
    <property type="match status" value="1"/>
</dbReference>
<sequence length="158" mass="17207">MTSGSDIAMALRAAYLALHRRSDAAFAARGVTADQFVLLATLARGHALTQRELARRMSSDPSTVRAMLVLMERQGLVERDVHPTDARARTVALTPKGKRAFRQLWAAGEPIRQQMIAVLDPDEADTLARLLTRVTAGLSPESVPADSLDLSHPPEDNQ</sequence>
<dbReference type="InterPro" id="IPR036390">
    <property type="entry name" value="WH_DNA-bd_sf"/>
</dbReference>
<evidence type="ECO:0000313" key="2">
    <source>
        <dbReference type="EMBL" id="QEL16240.1"/>
    </source>
</evidence>
<evidence type="ECO:0000259" key="1">
    <source>
        <dbReference type="PROSITE" id="PS50995"/>
    </source>
</evidence>
<dbReference type="InterPro" id="IPR036388">
    <property type="entry name" value="WH-like_DNA-bd_sf"/>
</dbReference>
<dbReference type="GO" id="GO:0006950">
    <property type="term" value="P:response to stress"/>
    <property type="evidence" value="ECO:0007669"/>
    <property type="project" value="TreeGrafter"/>
</dbReference>
<proteinExistence type="predicted"/>
<dbReference type="OrthoDB" id="4463574at2"/>
<dbReference type="Proteomes" id="UP000324974">
    <property type="component" value="Chromosome"/>
</dbReference>
<dbReference type="Pfam" id="PF01047">
    <property type="entry name" value="MarR"/>
    <property type="match status" value="1"/>
</dbReference>
<dbReference type="PANTHER" id="PTHR33164">
    <property type="entry name" value="TRANSCRIPTIONAL REGULATOR, MARR FAMILY"/>
    <property type="match status" value="1"/>
</dbReference>